<dbReference type="SUPFAM" id="SSF53474">
    <property type="entry name" value="alpha/beta-Hydrolases"/>
    <property type="match status" value="1"/>
</dbReference>
<dbReference type="RefSeq" id="WP_248706534.1">
    <property type="nucleotide sequence ID" value="NZ_CAKOET010000005.1"/>
</dbReference>
<reference evidence="1" key="1">
    <citation type="submission" date="2022-03" db="EMBL/GenBank/DDBJ databases">
        <authorList>
            <person name="Hettiarachchi G."/>
        </authorList>
    </citation>
    <scope>NUCLEOTIDE SEQUENCE</scope>
    <source>
        <strain evidence="1">LMG 32447</strain>
    </source>
</reference>
<evidence type="ECO:0000313" key="2">
    <source>
        <dbReference type="Proteomes" id="UP000838102"/>
    </source>
</evidence>
<name>A0ABM9D2G9_9LACO</name>
<comment type="caution">
    <text evidence="1">The sequence shown here is derived from an EMBL/GenBank/DDBJ whole genome shotgun (WGS) entry which is preliminary data.</text>
</comment>
<dbReference type="EMBL" id="CAKOEU010000005">
    <property type="protein sequence ID" value="CAH1855754.1"/>
    <property type="molecule type" value="Genomic_DNA"/>
</dbReference>
<accession>A0ABM9D2G9</accession>
<proteinExistence type="predicted"/>
<sequence length="512" mass="58042">MADISVLQIGQADWTSQAAMDGLKWVHTTVADLPTFLAQQDEPFKLEQDYVLLTDLTLDSSLLVRKVEEWPAYRFIYLAELSQISVELQQALSMRGAFHFNEQQPQTVAQRILADLYLGQIAFPTRFSEEQFIPTINYDWQFRRSGRFSSAFTGDFGDDWQQIGTLKTFAGDLNPNQDNLIYLDYDATGTAQVSLECVFFHGGRLQQLQFLRGDGLVNMTPLKAPARYQDYQIIVLAKGKGTLDLHAVHQRRSRHGLGMFIPGGQRQLTEDNQEVLSYFNPGTKKGPMIVLFAGTRLHVEGFEMMGPLDKLGYPYLLFTDARSQGGAFDVGNAAYEALVVKIIRKAQQFLGLTSDQVIMSGYSMGSYPAIYYTPDIKPGALLLAKPILNLGTFTSSAEFPHSGVNHDWTLDVRRQLTGRVDPEDTVALNQKLWHKLDQLSIVDWPQVSMFSMDSDEYDGVSLPQLLDYLKERKVRLNHHGEPGYHEQKIPEMIRFMIDEYERIIAEMIAKGR</sequence>
<protein>
    <submittedName>
        <fullName evidence="1">Accessory Sec system protein Asp2</fullName>
    </submittedName>
</protein>
<gene>
    <name evidence="1" type="primary">asp2</name>
    <name evidence="1" type="ORF">LMG032447_01157</name>
</gene>
<dbReference type="InterPro" id="IPR022267">
    <property type="entry name" value="Asp2"/>
</dbReference>
<organism evidence="1 2">
    <name type="scientific">Convivina praedatoris</name>
    <dbReference type="NCBI Taxonomy" id="2880963"/>
    <lineage>
        <taxon>Bacteria</taxon>
        <taxon>Bacillati</taxon>
        <taxon>Bacillota</taxon>
        <taxon>Bacilli</taxon>
        <taxon>Lactobacillales</taxon>
        <taxon>Lactobacillaceae</taxon>
        <taxon>Convivina</taxon>
    </lineage>
</organism>
<dbReference type="InterPro" id="IPR029058">
    <property type="entry name" value="AB_hydrolase_fold"/>
</dbReference>
<evidence type="ECO:0000313" key="1">
    <source>
        <dbReference type="EMBL" id="CAH1855754.1"/>
    </source>
</evidence>
<dbReference type="NCBIfam" id="TIGR03712">
    <property type="entry name" value="acc_sec_asp2"/>
    <property type="match status" value="1"/>
</dbReference>
<dbReference type="Pfam" id="PF16929">
    <property type="entry name" value="Asp2"/>
    <property type="match status" value="1"/>
</dbReference>
<keyword evidence="2" id="KW-1185">Reference proteome</keyword>
<dbReference type="Gene3D" id="3.40.50.1820">
    <property type="entry name" value="alpha/beta hydrolase"/>
    <property type="match status" value="1"/>
</dbReference>
<dbReference type="Proteomes" id="UP000838102">
    <property type="component" value="Unassembled WGS sequence"/>
</dbReference>